<evidence type="ECO:0008006" key="3">
    <source>
        <dbReference type="Google" id="ProtNLM"/>
    </source>
</evidence>
<sequence length="66" mass="6765">MVNVGRGCRAAERALLCGVVSGRAGCSSIVLLTSRGTCCHSTPTPPNPLRLALLEGVDPSCQPCPD</sequence>
<protein>
    <recommendedName>
        <fullName evidence="3">Secreted protein</fullName>
    </recommendedName>
</protein>
<dbReference type="EMBL" id="JAYMGO010000016">
    <property type="protein sequence ID" value="KAL1259219.1"/>
    <property type="molecule type" value="Genomic_DNA"/>
</dbReference>
<gene>
    <name evidence="1" type="ORF">QQF64_009796</name>
</gene>
<proteinExistence type="predicted"/>
<dbReference type="Proteomes" id="UP001558613">
    <property type="component" value="Unassembled WGS sequence"/>
</dbReference>
<accession>A0ABR3M262</accession>
<comment type="caution">
    <text evidence="1">The sequence shown here is derived from an EMBL/GenBank/DDBJ whole genome shotgun (WGS) entry which is preliminary data.</text>
</comment>
<name>A0ABR3M262_9TELE</name>
<reference evidence="1 2" key="1">
    <citation type="submission" date="2023-09" db="EMBL/GenBank/DDBJ databases">
        <authorList>
            <person name="Wang M."/>
        </authorList>
    </citation>
    <scope>NUCLEOTIDE SEQUENCE [LARGE SCALE GENOMIC DNA]</scope>
    <source>
        <strain evidence="1">GT-2023</strain>
        <tissue evidence="1">Liver</tissue>
    </source>
</reference>
<evidence type="ECO:0000313" key="1">
    <source>
        <dbReference type="EMBL" id="KAL1259219.1"/>
    </source>
</evidence>
<organism evidence="1 2">
    <name type="scientific">Cirrhinus molitorella</name>
    <name type="common">mud carp</name>
    <dbReference type="NCBI Taxonomy" id="172907"/>
    <lineage>
        <taxon>Eukaryota</taxon>
        <taxon>Metazoa</taxon>
        <taxon>Chordata</taxon>
        <taxon>Craniata</taxon>
        <taxon>Vertebrata</taxon>
        <taxon>Euteleostomi</taxon>
        <taxon>Actinopterygii</taxon>
        <taxon>Neopterygii</taxon>
        <taxon>Teleostei</taxon>
        <taxon>Ostariophysi</taxon>
        <taxon>Cypriniformes</taxon>
        <taxon>Cyprinidae</taxon>
        <taxon>Labeoninae</taxon>
        <taxon>Labeonini</taxon>
        <taxon>Cirrhinus</taxon>
    </lineage>
</organism>
<keyword evidence="2" id="KW-1185">Reference proteome</keyword>
<evidence type="ECO:0000313" key="2">
    <source>
        <dbReference type="Proteomes" id="UP001558613"/>
    </source>
</evidence>